<dbReference type="GeneID" id="36516082"/>
<dbReference type="PANTHER" id="PTHR12992:SF24">
    <property type="entry name" value="PEROXISOMAL COENZYME A DIPHOSPHATASE NUDT7"/>
    <property type="match status" value="1"/>
</dbReference>
<comment type="caution">
    <text evidence="8">The sequence shown here is derived from an EMBL/GenBank/DDBJ whole genome shotgun (WGS) entry which is preliminary data.</text>
</comment>
<protein>
    <submittedName>
        <fullName evidence="8">Peroxisomal coenzyme A diphosphatase 1, peroxisomal</fullName>
    </submittedName>
</protein>
<reference evidence="8 9" key="1">
    <citation type="submission" date="2017-04" db="EMBL/GenBank/DDBJ databases">
        <title>Genome sequencing of [Candida] sorbophila.</title>
        <authorList>
            <person name="Ahn J.O."/>
        </authorList>
    </citation>
    <scope>NUCLEOTIDE SEQUENCE [LARGE SCALE GENOMIC DNA]</scope>
    <source>
        <strain evidence="8 9">DS02</strain>
    </source>
</reference>
<dbReference type="GO" id="GO:0010945">
    <property type="term" value="F:coenzyme A diphosphatase activity"/>
    <property type="evidence" value="ECO:0007669"/>
    <property type="project" value="InterPro"/>
</dbReference>
<evidence type="ECO:0000259" key="7">
    <source>
        <dbReference type="PROSITE" id="PS51462"/>
    </source>
</evidence>
<evidence type="ECO:0000256" key="5">
    <source>
        <dbReference type="ARBA" id="ARBA00022842"/>
    </source>
</evidence>
<organism evidence="8 9">
    <name type="scientific">Wickerhamiella sorbophila</name>
    <dbReference type="NCBI Taxonomy" id="45607"/>
    <lineage>
        <taxon>Eukaryota</taxon>
        <taxon>Fungi</taxon>
        <taxon>Dikarya</taxon>
        <taxon>Ascomycota</taxon>
        <taxon>Saccharomycotina</taxon>
        <taxon>Dipodascomycetes</taxon>
        <taxon>Dipodascales</taxon>
        <taxon>Trichomonascaceae</taxon>
        <taxon>Wickerhamiella</taxon>
    </lineage>
</organism>
<evidence type="ECO:0000256" key="1">
    <source>
        <dbReference type="ARBA" id="ARBA00001936"/>
    </source>
</evidence>
<dbReference type="CDD" id="cd03426">
    <property type="entry name" value="NUDIX_CoAse_Nudt7"/>
    <property type="match status" value="1"/>
</dbReference>
<dbReference type="InterPro" id="IPR045121">
    <property type="entry name" value="CoAse"/>
</dbReference>
<dbReference type="GO" id="GO:0015938">
    <property type="term" value="P:coenzyme A catabolic process"/>
    <property type="evidence" value="ECO:0007669"/>
    <property type="project" value="TreeGrafter"/>
</dbReference>
<dbReference type="AlphaFoldDB" id="A0A2T0FI88"/>
<dbReference type="PROSITE" id="PS51462">
    <property type="entry name" value="NUDIX"/>
    <property type="match status" value="1"/>
</dbReference>
<dbReference type="SUPFAM" id="SSF55811">
    <property type="entry name" value="Nudix"/>
    <property type="match status" value="1"/>
</dbReference>
<keyword evidence="5" id="KW-0460">Magnesium</keyword>
<dbReference type="InterPro" id="IPR000086">
    <property type="entry name" value="NUDIX_hydrolase_dom"/>
</dbReference>
<evidence type="ECO:0000256" key="2">
    <source>
        <dbReference type="ARBA" id="ARBA00001946"/>
    </source>
</evidence>
<keyword evidence="4" id="KW-0378">Hydrolase</keyword>
<dbReference type="RefSeq" id="XP_024664659.1">
    <property type="nucleotide sequence ID" value="XM_024808891.1"/>
</dbReference>
<proteinExistence type="predicted"/>
<dbReference type="OrthoDB" id="206213at2759"/>
<comment type="cofactor">
    <cofactor evidence="2">
        <name>Mg(2+)</name>
        <dbReference type="ChEBI" id="CHEBI:18420"/>
    </cofactor>
</comment>
<evidence type="ECO:0000256" key="4">
    <source>
        <dbReference type="ARBA" id="ARBA00022801"/>
    </source>
</evidence>
<keyword evidence="6" id="KW-0464">Manganese</keyword>
<keyword evidence="3" id="KW-0479">Metal-binding</keyword>
<sequence>MLKRLVNSRLADPLTVWNRIPFKRRAAVYVTLFDNRQGVLSCLVTVRSKQISYGGDAAFPGGKADDANESPVEVARREAYEEIRFPLGSDLPGGSSIEDICMLPAYMSSRFLAVVPCVSYLKVPRDELSRANIPKFLGKGPWSSEVHSIFTAPLSSFLTPQFYEYKRENWGGLCFHQHYIKIPPMEKKVGEPDKIVVWGLTANILIDVARLVFNREPSMPHRPVGSIGDQDLLTALIDHGYFDDDIPPKHINFAKVFAGDPLLHSRSPVASTTPQGPFDA</sequence>
<evidence type="ECO:0000313" key="8">
    <source>
        <dbReference type="EMBL" id="PRT54714.1"/>
    </source>
</evidence>
<evidence type="ECO:0000256" key="3">
    <source>
        <dbReference type="ARBA" id="ARBA00022723"/>
    </source>
</evidence>
<feature type="domain" description="Nudix hydrolase" evidence="7">
    <location>
        <begin position="23"/>
        <end position="173"/>
    </location>
</feature>
<evidence type="ECO:0000256" key="6">
    <source>
        <dbReference type="ARBA" id="ARBA00023211"/>
    </source>
</evidence>
<evidence type="ECO:0000313" key="9">
    <source>
        <dbReference type="Proteomes" id="UP000238350"/>
    </source>
</evidence>
<dbReference type="InterPro" id="IPR015797">
    <property type="entry name" value="NUDIX_hydrolase-like_dom_sf"/>
</dbReference>
<dbReference type="Proteomes" id="UP000238350">
    <property type="component" value="Unassembled WGS sequence"/>
</dbReference>
<comment type="cofactor">
    <cofactor evidence="1">
        <name>Mn(2+)</name>
        <dbReference type="ChEBI" id="CHEBI:29035"/>
    </cofactor>
</comment>
<dbReference type="PANTHER" id="PTHR12992">
    <property type="entry name" value="NUDIX HYDROLASE"/>
    <property type="match status" value="1"/>
</dbReference>
<dbReference type="Pfam" id="PF00293">
    <property type="entry name" value="NUDIX"/>
    <property type="match status" value="1"/>
</dbReference>
<dbReference type="Gene3D" id="3.90.79.10">
    <property type="entry name" value="Nucleoside Triphosphate Pyrophosphohydrolase"/>
    <property type="match status" value="1"/>
</dbReference>
<dbReference type="EMBL" id="NDIQ01000021">
    <property type="protein sequence ID" value="PRT54714.1"/>
    <property type="molecule type" value="Genomic_DNA"/>
</dbReference>
<gene>
    <name evidence="8" type="ORF">B9G98_02334</name>
</gene>
<accession>A0A2T0FI88</accession>
<dbReference type="STRING" id="45607.A0A2T0FI88"/>
<dbReference type="GO" id="GO:0046872">
    <property type="term" value="F:metal ion binding"/>
    <property type="evidence" value="ECO:0007669"/>
    <property type="project" value="UniProtKB-KW"/>
</dbReference>
<keyword evidence="9" id="KW-1185">Reference proteome</keyword>
<name>A0A2T0FI88_9ASCO</name>